<gene>
    <name evidence="14" type="ORF">MNBD_UNCLBAC01-134</name>
</gene>
<dbReference type="InterPro" id="IPR011545">
    <property type="entry name" value="DEAD/DEAH_box_helicase_dom"/>
</dbReference>
<dbReference type="SMART" id="SM00487">
    <property type="entry name" value="DEXDc"/>
    <property type="match status" value="1"/>
</dbReference>
<evidence type="ECO:0000256" key="3">
    <source>
        <dbReference type="ARBA" id="ARBA00022741"/>
    </source>
</evidence>
<keyword evidence="9" id="KW-0238">DNA-binding</keyword>
<dbReference type="GO" id="GO:0046872">
    <property type="term" value="F:metal ion binding"/>
    <property type="evidence" value="ECO:0007669"/>
    <property type="project" value="UniProtKB-KW"/>
</dbReference>
<evidence type="ECO:0000256" key="1">
    <source>
        <dbReference type="ARBA" id="ARBA00001966"/>
    </source>
</evidence>
<dbReference type="AlphaFoldDB" id="A0A3B1D8D8"/>
<evidence type="ECO:0000256" key="6">
    <source>
        <dbReference type="ARBA" id="ARBA00022840"/>
    </source>
</evidence>
<evidence type="ECO:0000256" key="7">
    <source>
        <dbReference type="ARBA" id="ARBA00023004"/>
    </source>
</evidence>
<dbReference type="PROSITE" id="PS51193">
    <property type="entry name" value="HELICASE_ATP_BIND_2"/>
    <property type="match status" value="1"/>
</dbReference>
<evidence type="ECO:0000256" key="10">
    <source>
        <dbReference type="ARBA" id="ARBA00023235"/>
    </source>
</evidence>
<evidence type="ECO:0000256" key="9">
    <source>
        <dbReference type="ARBA" id="ARBA00023125"/>
    </source>
</evidence>
<keyword evidence="2" id="KW-0479">Metal-binding</keyword>
<protein>
    <recommendedName>
        <fullName evidence="11">DNA 5'-3' helicase</fullName>
        <ecNumber evidence="11">5.6.2.3</ecNumber>
    </recommendedName>
</protein>
<dbReference type="GO" id="GO:0016818">
    <property type="term" value="F:hydrolase activity, acting on acid anhydrides, in phosphorus-containing anhydrides"/>
    <property type="evidence" value="ECO:0007669"/>
    <property type="project" value="InterPro"/>
</dbReference>
<dbReference type="Pfam" id="PF06733">
    <property type="entry name" value="DEAD_2"/>
    <property type="match status" value="1"/>
</dbReference>
<dbReference type="PANTHER" id="PTHR11472:SF34">
    <property type="entry name" value="REGULATOR OF TELOMERE ELONGATION HELICASE 1"/>
    <property type="match status" value="1"/>
</dbReference>
<evidence type="ECO:0000256" key="12">
    <source>
        <dbReference type="ARBA" id="ARBA00048954"/>
    </source>
</evidence>
<dbReference type="InterPro" id="IPR010614">
    <property type="entry name" value="RAD3-like_helicase_DEAD"/>
</dbReference>
<comment type="cofactor">
    <cofactor evidence="1">
        <name>[4Fe-4S] cluster</name>
        <dbReference type="ChEBI" id="CHEBI:49883"/>
    </cofactor>
</comment>
<dbReference type="EC" id="5.6.2.3" evidence="11"/>
<evidence type="ECO:0000313" key="14">
    <source>
        <dbReference type="EMBL" id="VAX35071.1"/>
    </source>
</evidence>
<dbReference type="InterPro" id="IPR006555">
    <property type="entry name" value="ATP-dep_Helicase_C"/>
</dbReference>
<keyword evidence="5 14" id="KW-0347">Helicase</keyword>
<dbReference type="GO" id="GO:0051536">
    <property type="term" value="F:iron-sulfur cluster binding"/>
    <property type="evidence" value="ECO:0007669"/>
    <property type="project" value="UniProtKB-KW"/>
</dbReference>
<organism evidence="14">
    <name type="scientific">hydrothermal vent metagenome</name>
    <dbReference type="NCBI Taxonomy" id="652676"/>
    <lineage>
        <taxon>unclassified sequences</taxon>
        <taxon>metagenomes</taxon>
        <taxon>ecological metagenomes</taxon>
    </lineage>
</organism>
<feature type="domain" description="Helicase ATP-binding" evidence="13">
    <location>
        <begin position="14"/>
        <end position="276"/>
    </location>
</feature>
<dbReference type="GO" id="GO:0005524">
    <property type="term" value="F:ATP binding"/>
    <property type="evidence" value="ECO:0007669"/>
    <property type="project" value="UniProtKB-KW"/>
</dbReference>
<comment type="catalytic activity">
    <reaction evidence="12">
        <text>ATP + H2O = ADP + phosphate + H(+)</text>
        <dbReference type="Rhea" id="RHEA:13065"/>
        <dbReference type="ChEBI" id="CHEBI:15377"/>
        <dbReference type="ChEBI" id="CHEBI:15378"/>
        <dbReference type="ChEBI" id="CHEBI:30616"/>
        <dbReference type="ChEBI" id="CHEBI:43474"/>
        <dbReference type="ChEBI" id="CHEBI:456216"/>
        <dbReference type="EC" id="5.6.2.3"/>
    </reaction>
</comment>
<accession>A0A3B1D8D8</accession>
<reference evidence="14" key="1">
    <citation type="submission" date="2018-06" db="EMBL/GenBank/DDBJ databases">
        <authorList>
            <person name="Zhirakovskaya E."/>
        </authorList>
    </citation>
    <scope>NUCLEOTIDE SEQUENCE</scope>
</reference>
<dbReference type="GO" id="GO:0003677">
    <property type="term" value="F:DNA binding"/>
    <property type="evidence" value="ECO:0007669"/>
    <property type="project" value="UniProtKB-KW"/>
</dbReference>
<evidence type="ECO:0000256" key="4">
    <source>
        <dbReference type="ARBA" id="ARBA00022801"/>
    </source>
</evidence>
<keyword evidence="4" id="KW-0378">Hydrolase</keyword>
<keyword evidence="3" id="KW-0547">Nucleotide-binding</keyword>
<dbReference type="SMART" id="SM00491">
    <property type="entry name" value="HELICc2"/>
    <property type="match status" value="1"/>
</dbReference>
<dbReference type="EMBL" id="UOGJ01000027">
    <property type="protein sequence ID" value="VAX35071.1"/>
    <property type="molecule type" value="Genomic_DNA"/>
</dbReference>
<evidence type="ECO:0000256" key="11">
    <source>
        <dbReference type="ARBA" id="ARBA00044969"/>
    </source>
</evidence>
<dbReference type="Pfam" id="PF00270">
    <property type="entry name" value="DEAD"/>
    <property type="match status" value="1"/>
</dbReference>
<keyword evidence="8" id="KW-0411">Iron-sulfur</keyword>
<dbReference type="InterPro" id="IPR014001">
    <property type="entry name" value="Helicase_ATP-bd"/>
</dbReference>
<dbReference type="InterPro" id="IPR014013">
    <property type="entry name" value="Helic_SF1/SF2_ATP-bd_DinG/Rad3"/>
</dbReference>
<dbReference type="GO" id="GO:0006139">
    <property type="term" value="P:nucleobase-containing compound metabolic process"/>
    <property type="evidence" value="ECO:0007669"/>
    <property type="project" value="InterPro"/>
</dbReference>
<keyword evidence="7" id="KW-0408">Iron</keyword>
<dbReference type="GO" id="GO:0043139">
    <property type="term" value="F:5'-3' DNA helicase activity"/>
    <property type="evidence" value="ECO:0007669"/>
    <property type="project" value="UniProtKB-EC"/>
</dbReference>
<name>A0A3B1D8D8_9ZZZZ</name>
<evidence type="ECO:0000256" key="2">
    <source>
        <dbReference type="ARBA" id="ARBA00022723"/>
    </source>
</evidence>
<sequence length="667" mass="76072">MNIFSLIFGKDKAGLVERYEGFETRLQQTAMASQVMEAFIQKQHCLVEAGTGVGKSLAYLLPAIRWSCKTGKKVVISTFTKALQEQIVFKDIPAIQKILDIDFKAELCIGSQNFLCKRRLQKNTGAELFPKGHQQQAGHILDWSAKTTTGIISELPFVPQSSLWNKIRRESDLCMKRKSPYYKECFYYQKRKDMSRANLMIVNHHLFFAHVASGGYILPEFDAIIFDEAHTLEDVATEYLGSAISNTQVKFCLDRYDNPKTGQGFWRQIAGLSQRDFQAGRKLAMDVREAADIFFAEIILQYGQGNEKIRIRKKGLFPYYLQDPVEGLISFLAEILKSAQSKEDEVEIIAFIKKLQTIDTALKIIIDMTLPDYVYWIEFQKLSRGVRCSLRCAPLEVGLEFRTKVLEEICPVVFVSATLAVKGTFDFYKTSLGINEEALELIVDSPFDYFRKSLLYVPAGLPDPGELPEEHYAAAFEEAQRLIRLLQGRTFILFTNTALMARISQQLKSLFPELTILRQGELSAPELIKQFKSNSRSILLGTNTFWQGVDIPGRALECVILWKLPFSVPDDPVPEAKMEKLVAEGKNAFEHYQLPRAVMMTRQGFGRLIRTQEDKGLVAVLDPRIRTKRYGQQFVDSLPSVRKTRRFESVEAFIRETLDLSLMGKKR</sequence>
<keyword evidence="6" id="KW-0067">ATP-binding</keyword>
<evidence type="ECO:0000256" key="8">
    <source>
        <dbReference type="ARBA" id="ARBA00023014"/>
    </source>
</evidence>
<keyword evidence="10" id="KW-0413">Isomerase</keyword>
<proteinExistence type="predicted"/>
<evidence type="ECO:0000259" key="13">
    <source>
        <dbReference type="PROSITE" id="PS51193"/>
    </source>
</evidence>
<dbReference type="Pfam" id="PF13307">
    <property type="entry name" value="Helicase_C_2"/>
    <property type="match status" value="1"/>
</dbReference>
<evidence type="ECO:0000256" key="5">
    <source>
        <dbReference type="ARBA" id="ARBA00022806"/>
    </source>
</evidence>
<dbReference type="SUPFAM" id="SSF52540">
    <property type="entry name" value="P-loop containing nucleoside triphosphate hydrolases"/>
    <property type="match status" value="1"/>
</dbReference>
<dbReference type="Gene3D" id="3.40.50.300">
    <property type="entry name" value="P-loop containing nucleotide triphosphate hydrolases"/>
    <property type="match status" value="2"/>
</dbReference>
<dbReference type="InterPro" id="IPR045028">
    <property type="entry name" value="DinG/Rad3-like"/>
</dbReference>
<dbReference type="PANTHER" id="PTHR11472">
    <property type="entry name" value="DNA REPAIR DEAD HELICASE RAD3/XP-D SUBFAMILY MEMBER"/>
    <property type="match status" value="1"/>
</dbReference>
<dbReference type="InterPro" id="IPR027417">
    <property type="entry name" value="P-loop_NTPase"/>
</dbReference>